<comment type="caution">
    <text evidence="2">The sequence shown here is derived from an EMBL/GenBank/DDBJ whole genome shotgun (WGS) entry which is preliminary data.</text>
</comment>
<feature type="non-terminal residue" evidence="2">
    <location>
        <position position="1"/>
    </location>
</feature>
<gene>
    <name evidence="2" type="ORF">PROH_02330</name>
</gene>
<name>A0A0M2Q2N5_PROHO</name>
<dbReference type="Proteomes" id="UP000034681">
    <property type="component" value="Unassembled WGS sequence"/>
</dbReference>
<feature type="repeat" description="WD" evidence="1">
    <location>
        <begin position="19"/>
        <end position="50"/>
    </location>
</feature>
<dbReference type="PANTHER" id="PTHR19879:SF9">
    <property type="entry name" value="TRANSCRIPTION INITIATION FACTOR TFIID SUBUNIT 5"/>
    <property type="match status" value="1"/>
</dbReference>
<evidence type="ECO:0000313" key="2">
    <source>
        <dbReference type="EMBL" id="KKJ01234.1"/>
    </source>
</evidence>
<accession>A0A0M2Q2N5</accession>
<evidence type="ECO:0000313" key="3">
    <source>
        <dbReference type="Proteomes" id="UP000034681"/>
    </source>
</evidence>
<dbReference type="InterPro" id="IPR015943">
    <property type="entry name" value="WD40/YVTN_repeat-like_dom_sf"/>
</dbReference>
<dbReference type="EMBL" id="AJTX02000002">
    <property type="protein sequence ID" value="KKJ01234.1"/>
    <property type="molecule type" value="Genomic_DNA"/>
</dbReference>
<dbReference type="PROSITE" id="PS50082">
    <property type="entry name" value="WD_REPEATS_2"/>
    <property type="match status" value="2"/>
</dbReference>
<dbReference type="PROSITE" id="PS50294">
    <property type="entry name" value="WD_REPEATS_REGION"/>
    <property type="match status" value="1"/>
</dbReference>
<protein>
    <submittedName>
        <fullName evidence="2">Uncharacterized protein</fullName>
    </submittedName>
</protein>
<dbReference type="Pfam" id="PF00400">
    <property type="entry name" value="WD40"/>
    <property type="match status" value="1"/>
</dbReference>
<organism evidence="2 3">
    <name type="scientific">Prochlorothrix hollandica PCC 9006 = CALU 1027</name>
    <dbReference type="NCBI Taxonomy" id="317619"/>
    <lineage>
        <taxon>Bacteria</taxon>
        <taxon>Bacillati</taxon>
        <taxon>Cyanobacteriota</taxon>
        <taxon>Cyanophyceae</taxon>
        <taxon>Prochlorotrichales</taxon>
        <taxon>Prochlorotrichaceae</taxon>
        <taxon>Prochlorothrix</taxon>
    </lineage>
</organism>
<proteinExistence type="predicted"/>
<feature type="repeat" description="WD" evidence="1">
    <location>
        <begin position="1"/>
        <end position="11"/>
    </location>
</feature>
<dbReference type="SMART" id="SM00320">
    <property type="entry name" value="WD40"/>
    <property type="match status" value="1"/>
</dbReference>
<dbReference type="PANTHER" id="PTHR19879">
    <property type="entry name" value="TRANSCRIPTION INITIATION FACTOR TFIID"/>
    <property type="match status" value="1"/>
</dbReference>
<dbReference type="AlphaFoldDB" id="A0A0M2Q2N5"/>
<reference evidence="2" key="1">
    <citation type="submission" date="2012-04" db="EMBL/GenBank/DDBJ databases">
        <authorList>
            <person name="Borisov I.G."/>
            <person name="Ivanikova N.V."/>
            <person name="Pinevich A.V."/>
        </authorList>
    </citation>
    <scope>NUCLEOTIDE SEQUENCE</scope>
    <source>
        <strain evidence="2">CALU 1027</strain>
    </source>
</reference>
<keyword evidence="1" id="KW-0853">WD repeat</keyword>
<dbReference type="Gene3D" id="2.130.10.10">
    <property type="entry name" value="YVTN repeat-like/Quinoprotein amine dehydrogenase"/>
    <property type="match status" value="1"/>
</dbReference>
<evidence type="ECO:0000256" key="1">
    <source>
        <dbReference type="PROSITE-ProRule" id="PRU00221"/>
    </source>
</evidence>
<dbReference type="SUPFAM" id="SSF50978">
    <property type="entry name" value="WD40 repeat-like"/>
    <property type="match status" value="1"/>
</dbReference>
<sequence>DDGTLRLWDLQGQQIGEPFQGHTNWVLSVAFSPDGERIVSGSSDGTLRLWHASPTAWFRIGCNRLRYHPLFRDPATEIPNDPELLESVVQARQACQTRVWDP</sequence>
<keyword evidence="3" id="KW-1185">Reference proteome</keyword>
<dbReference type="InterPro" id="IPR001680">
    <property type="entry name" value="WD40_rpt"/>
</dbReference>
<dbReference type="InterPro" id="IPR036322">
    <property type="entry name" value="WD40_repeat_dom_sf"/>
</dbReference>